<evidence type="ECO:0000313" key="1">
    <source>
        <dbReference type="EMBL" id="MPM44566.1"/>
    </source>
</evidence>
<reference evidence="1" key="1">
    <citation type="submission" date="2019-08" db="EMBL/GenBank/DDBJ databases">
        <authorList>
            <person name="Kucharzyk K."/>
            <person name="Murdoch R.W."/>
            <person name="Higgins S."/>
            <person name="Loffler F."/>
        </authorList>
    </citation>
    <scope>NUCLEOTIDE SEQUENCE</scope>
</reference>
<accession>A0A644ZV20</accession>
<comment type="caution">
    <text evidence="1">The sequence shown here is derived from an EMBL/GenBank/DDBJ whole genome shotgun (WGS) entry which is preliminary data.</text>
</comment>
<dbReference type="AlphaFoldDB" id="A0A644ZV20"/>
<organism evidence="1">
    <name type="scientific">bioreactor metagenome</name>
    <dbReference type="NCBI Taxonomy" id="1076179"/>
    <lineage>
        <taxon>unclassified sequences</taxon>
        <taxon>metagenomes</taxon>
        <taxon>ecological metagenomes</taxon>
    </lineage>
</organism>
<protein>
    <submittedName>
        <fullName evidence="1">Uncharacterized protein</fullName>
    </submittedName>
</protein>
<name>A0A644ZV20_9ZZZZ</name>
<sequence>MAGLRSAPSFTPGCAGLWGGFLPSGRVEYGFHKEDRPKTSPTPSCARGRNGKIDIDVLRLVIDFCQENAALSDFTEGSVSKKLIFFAAPLLLSSLAQQRYNTHGGGQPPAGQAEGGLPHPSRHLCHKLASRLSSRAASDLCACRPIQVVALHQHRRPVGIMLPALPLALTLSAS</sequence>
<dbReference type="EMBL" id="VSSQ01010526">
    <property type="protein sequence ID" value="MPM44566.1"/>
    <property type="molecule type" value="Genomic_DNA"/>
</dbReference>
<gene>
    <name evidence="1" type="ORF">SDC9_91245</name>
</gene>
<proteinExistence type="predicted"/>